<dbReference type="Gene3D" id="3.40.50.300">
    <property type="entry name" value="P-loop containing nucleotide triphosphate hydrolases"/>
    <property type="match status" value="2"/>
</dbReference>
<feature type="domain" description="Helicase ATP-binding" evidence="7">
    <location>
        <begin position="880"/>
        <end position="1039"/>
    </location>
</feature>
<reference evidence="9" key="1">
    <citation type="submission" date="2023-07" db="EMBL/GenBank/DDBJ databases">
        <title>Black Yeasts Isolated from many extreme environments.</title>
        <authorList>
            <person name="Coleine C."/>
            <person name="Stajich J.E."/>
            <person name="Selbmann L."/>
        </authorList>
    </citation>
    <scope>NUCLEOTIDE SEQUENCE</scope>
    <source>
        <strain evidence="9">CCFEE 5485</strain>
    </source>
</reference>
<dbReference type="SUPFAM" id="SSF52540">
    <property type="entry name" value="P-loop containing nucleoside triphosphate hydrolases"/>
    <property type="match status" value="1"/>
</dbReference>
<dbReference type="PROSITE" id="PS51194">
    <property type="entry name" value="HELICASE_CTER"/>
    <property type="match status" value="1"/>
</dbReference>
<sequence length="1499" mass="170781">MQEHCKVQHQWVNHQRRGGQAKKKQKHSRNGIWNDSISCQRFFEYAQWRRLFAVRIDHVPTTPVSRQAGIEIAKRVSSSVNVARAAKHNQRRIQSHSHRCIASPWLDFVGWRRHLAGFPVKELIQTTWPAKEEAHFDESIHESQDDAYPAGSEAALARACQATKRMIRYAFHTSTVEHVGRVALEAVNRRELGKGNNEKPFYGQLKVQSLRKYMEVWTRILRYIWRTADQDDMPRYRLTDAQRTALQRLHQACQKDEDESRAEAIDRQTAAEKASIVFWIRMFDHELQDDEFDSGVISALAVLGLDEQGNWKAALNYTPTLSAVITTMRAVVVHRAWLSRQQAIQRAIDDGEREEDAQRMAPSVVSGVDQLTKRFMTMREFGGRISPMDRLYHQRTYGLHIRFTTKAEGRVSWQGEQLCIDNVSFAIDDIRCVVHGLVETVQQGLAGYLLLMEASSNSDWKPAELPAISMARLFDDPAELSAGWSWLQDARTEWAVDGRDWMLNRMFAEREMQKMFIQHCREEVRGFDDVQWDHPGIEQYFRAVRRWKEQLVVLVHLSAGAPARATELLSIQHKNAAEAQAQRGIFIENQMMAFVTTYHKGYSASGRFKVIHRFVPDEVAELVAYYLWLVQPFVEYLQFVSGQYMDEPTSFLWEPEAEEGWGAGEDEEIGDELHADEASVDEGDEDGFEPPKPAAVSANLDGFWDTNRVRRVMQRETEKRIGVRIGVALWRQAYPAIQRKYSVDSTVKATIDQLYEQVVGPASGHQSMEEVRAKQAGHGLHMEEMIYGLLLSESPFATMHEREQFRQVSMDWHRMLHFQSAWRADGRVPKQVQQQVEVARQEARQWRYRQMRGVDIDVQLRRVTQDPTAAFRGIQREGLQAIVGGVPRVTIVMRTGGGKSLFFMIPAAGSKDGVTIVVVPVVSLRQDLVDRCERVGLSVAAWDGSRPPYHARIIFVTPESAVGLAFGRFIDEKRASHQLERIVIDECHGVLEASRQWRPQMLRLQEMGQKDVQTVYLTATLPPSEEEAWLSMMGVARRDMHMIRDVTTRRNIAYAVAPYMVEEEAVRVQTLVEEKWARYPDGQIIIYCRTIEQVKVVAGYTGGQAFYRGIGSSAEKTQILRRLTSQRERLFVATNALGLGVDAPRIRCVIHVGCPSAMKQYAQESGRAGRDGVASEAIIMRPMQRQHGVEKAIGEWKTEGAMARFLEGSECRRVVYDRHMDGRSDRVGCEDGEEACDVCTERPRVGKKRRITSERIHVGEGLSDVGSGIVGDLDRRTIVEEEAVDGGQSGTDLAEAWQRERDEIEASAVRITAIQQRARSQVVEGYSQAEQFDELLQQWQGRCSICAVGGFREAGHRTWRECPQQQHRAGVERCWVALKRVRYQYSACYRCHAPQAICHSWQAMGGPKTGRFKRQGVSMACQFDGVMQDVGAAIWAMGKEGVVTEWLGEQLQVAVIDTEADKEKRGLGGIVEWFGRRFVVGGIEVSGLCRMVWQFGRLQ</sequence>
<organism evidence="9 10">
    <name type="scientific">Recurvomyces mirabilis</name>
    <dbReference type="NCBI Taxonomy" id="574656"/>
    <lineage>
        <taxon>Eukaryota</taxon>
        <taxon>Fungi</taxon>
        <taxon>Dikarya</taxon>
        <taxon>Ascomycota</taxon>
        <taxon>Pezizomycotina</taxon>
        <taxon>Dothideomycetes</taxon>
        <taxon>Dothideomycetidae</taxon>
        <taxon>Mycosphaerellales</taxon>
        <taxon>Teratosphaeriaceae</taxon>
        <taxon>Recurvomyces</taxon>
    </lineage>
</organism>
<feature type="region of interest" description="Disordered" evidence="6">
    <location>
        <begin position="1"/>
        <end position="29"/>
    </location>
</feature>
<evidence type="ECO:0000313" key="10">
    <source>
        <dbReference type="Proteomes" id="UP001274830"/>
    </source>
</evidence>
<dbReference type="GO" id="GO:0005524">
    <property type="term" value="F:ATP binding"/>
    <property type="evidence" value="ECO:0007669"/>
    <property type="project" value="UniProtKB-KW"/>
</dbReference>
<evidence type="ECO:0000313" key="9">
    <source>
        <dbReference type="EMBL" id="KAK3669173.1"/>
    </source>
</evidence>
<comment type="similarity">
    <text evidence="1">Belongs to the helicase family. RecQ subfamily.</text>
</comment>
<proteinExistence type="inferred from homology"/>
<evidence type="ECO:0000256" key="1">
    <source>
        <dbReference type="ARBA" id="ARBA00005446"/>
    </source>
</evidence>
<dbReference type="Proteomes" id="UP001274830">
    <property type="component" value="Unassembled WGS sequence"/>
</dbReference>
<dbReference type="GO" id="GO:0009378">
    <property type="term" value="F:four-way junction helicase activity"/>
    <property type="evidence" value="ECO:0007669"/>
    <property type="project" value="TreeGrafter"/>
</dbReference>
<dbReference type="InterPro" id="IPR027417">
    <property type="entry name" value="P-loop_NTPase"/>
</dbReference>
<evidence type="ECO:0000256" key="6">
    <source>
        <dbReference type="SAM" id="MobiDB-lite"/>
    </source>
</evidence>
<keyword evidence="10" id="KW-1185">Reference proteome</keyword>
<name>A0AAE0WI05_9PEZI</name>
<dbReference type="GO" id="GO:0000724">
    <property type="term" value="P:double-strand break repair via homologous recombination"/>
    <property type="evidence" value="ECO:0007669"/>
    <property type="project" value="TreeGrafter"/>
</dbReference>
<dbReference type="GO" id="GO:0005737">
    <property type="term" value="C:cytoplasm"/>
    <property type="evidence" value="ECO:0007669"/>
    <property type="project" value="TreeGrafter"/>
</dbReference>
<comment type="caution">
    <text evidence="9">The sequence shown here is derived from an EMBL/GenBank/DDBJ whole genome shotgun (WGS) entry which is preliminary data.</text>
</comment>
<dbReference type="GO" id="GO:0003676">
    <property type="term" value="F:nucleic acid binding"/>
    <property type="evidence" value="ECO:0007669"/>
    <property type="project" value="InterPro"/>
</dbReference>
<evidence type="ECO:0000256" key="3">
    <source>
        <dbReference type="ARBA" id="ARBA00022840"/>
    </source>
</evidence>
<dbReference type="PANTHER" id="PTHR13710:SF154">
    <property type="entry name" value="RECQ HELICASE, PUTATIVE (AFU_ORTHOLOGUE AFUA_6G14720)-RELATED"/>
    <property type="match status" value="1"/>
</dbReference>
<dbReference type="EMBL" id="JAUTXT010000105">
    <property type="protein sequence ID" value="KAK3669173.1"/>
    <property type="molecule type" value="Genomic_DNA"/>
</dbReference>
<dbReference type="EC" id="5.6.2.4" evidence="5"/>
<dbReference type="InterPro" id="IPR014001">
    <property type="entry name" value="Helicase_ATP-bd"/>
</dbReference>
<feature type="compositionally biased region" description="Basic residues" evidence="6">
    <location>
        <begin position="14"/>
        <end position="29"/>
    </location>
</feature>
<keyword evidence="2" id="KW-0547">Nucleotide-binding</keyword>
<dbReference type="InterPro" id="IPR001650">
    <property type="entry name" value="Helicase_C-like"/>
</dbReference>
<evidence type="ECO:0000256" key="5">
    <source>
        <dbReference type="ARBA" id="ARBA00034808"/>
    </source>
</evidence>
<dbReference type="SMART" id="SM00487">
    <property type="entry name" value="DEXDc"/>
    <property type="match status" value="1"/>
</dbReference>
<evidence type="ECO:0000256" key="2">
    <source>
        <dbReference type="ARBA" id="ARBA00022741"/>
    </source>
</evidence>
<dbReference type="InterPro" id="IPR011545">
    <property type="entry name" value="DEAD/DEAH_box_helicase_dom"/>
</dbReference>
<gene>
    <name evidence="9" type="ORF">LTR78_010949</name>
</gene>
<evidence type="ECO:0000259" key="8">
    <source>
        <dbReference type="PROSITE" id="PS51194"/>
    </source>
</evidence>
<accession>A0AAE0WI05</accession>
<evidence type="ECO:0000259" key="7">
    <source>
        <dbReference type="PROSITE" id="PS51192"/>
    </source>
</evidence>
<evidence type="ECO:0000256" key="4">
    <source>
        <dbReference type="ARBA" id="ARBA00034617"/>
    </source>
</evidence>
<dbReference type="PANTHER" id="PTHR13710">
    <property type="entry name" value="DNA HELICASE RECQ FAMILY MEMBER"/>
    <property type="match status" value="1"/>
</dbReference>
<feature type="domain" description="Helicase C-terminal" evidence="8">
    <location>
        <begin position="1067"/>
        <end position="1209"/>
    </location>
</feature>
<dbReference type="SMART" id="SM00490">
    <property type="entry name" value="HELICc"/>
    <property type="match status" value="1"/>
</dbReference>
<protein>
    <recommendedName>
        <fullName evidence="5">DNA 3'-5' helicase</fullName>
        <ecNumber evidence="5">5.6.2.4</ecNumber>
    </recommendedName>
</protein>
<comment type="catalytic activity">
    <reaction evidence="4">
        <text>Couples ATP hydrolysis with the unwinding of duplex DNA by translocating in the 3'-5' direction.</text>
        <dbReference type="EC" id="5.6.2.4"/>
    </reaction>
</comment>
<dbReference type="Pfam" id="PF00271">
    <property type="entry name" value="Helicase_C"/>
    <property type="match status" value="1"/>
</dbReference>
<dbReference type="GO" id="GO:0043138">
    <property type="term" value="F:3'-5' DNA helicase activity"/>
    <property type="evidence" value="ECO:0007669"/>
    <property type="project" value="UniProtKB-EC"/>
</dbReference>
<dbReference type="Pfam" id="PF00270">
    <property type="entry name" value="DEAD"/>
    <property type="match status" value="1"/>
</dbReference>
<dbReference type="GO" id="GO:0005694">
    <property type="term" value="C:chromosome"/>
    <property type="evidence" value="ECO:0007669"/>
    <property type="project" value="TreeGrafter"/>
</dbReference>
<keyword evidence="3" id="KW-0067">ATP-binding</keyword>
<dbReference type="PROSITE" id="PS51192">
    <property type="entry name" value="HELICASE_ATP_BIND_1"/>
    <property type="match status" value="1"/>
</dbReference>